<reference evidence="2 3" key="1">
    <citation type="submission" date="2021-06" db="EMBL/GenBank/DDBJ databases">
        <title>Halomicroarcula sp. a new haloarchaeum isolated from saline soil.</title>
        <authorList>
            <person name="Duran-Viseras A."/>
            <person name="Sanchez-Porro C."/>
            <person name="Ventosa A."/>
        </authorList>
    </citation>
    <scope>NUCLEOTIDE SEQUENCE [LARGE SCALE GENOMIC DNA]</scope>
    <source>
        <strain evidence="2 3">F27</strain>
    </source>
</reference>
<feature type="compositionally biased region" description="Basic and acidic residues" evidence="1">
    <location>
        <begin position="79"/>
        <end position="91"/>
    </location>
</feature>
<keyword evidence="3" id="KW-1185">Reference proteome</keyword>
<protein>
    <submittedName>
        <fullName evidence="2">Uncharacterized protein</fullName>
    </submittedName>
</protein>
<dbReference type="AlphaFoldDB" id="A0AAW4PKI0"/>
<name>A0AAW4PKI0_9EURY</name>
<dbReference type="RefSeq" id="WP_220582304.1">
    <property type="nucleotide sequence ID" value="NZ_RKLT01000026.1"/>
</dbReference>
<feature type="region of interest" description="Disordered" evidence="1">
    <location>
        <begin position="77"/>
        <end position="101"/>
    </location>
</feature>
<organism evidence="2 3">
    <name type="scientific">Haloarcula nitratireducens</name>
    <dbReference type="NCBI Taxonomy" id="2487749"/>
    <lineage>
        <taxon>Archaea</taxon>
        <taxon>Methanobacteriati</taxon>
        <taxon>Methanobacteriota</taxon>
        <taxon>Stenosarchaea group</taxon>
        <taxon>Halobacteria</taxon>
        <taxon>Halobacteriales</taxon>
        <taxon>Haloarculaceae</taxon>
        <taxon>Haloarcula</taxon>
    </lineage>
</organism>
<proteinExistence type="predicted"/>
<evidence type="ECO:0000313" key="2">
    <source>
        <dbReference type="EMBL" id="MBX0297717.1"/>
    </source>
</evidence>
<comment type="caution">
    <text evidence="2">The sequence shown here is derived from an EMBL/GenBank/DDBJ whole genome shotgun (WGS) entry which is preliminary data.</text>
</comment>
<gene>
    <name evidence="2" type="ORF">EGH23_22870</name>
</gene>
<accession>A0AAW4PKI0</accession>
<dbReference type="EMBL" id="RKLT01000026">
    <property type="protein sequence ID" value="MBX0297717.1"/>
    <property type="molecule type" value="Genomic_DNA"/>
</dbReference>
<evidence type="ECO:0000313" key="3">
    <source>
        <dbReference type="Proteomes" id="UP001430455"/>
    </source>
</evidence>
<dbReference type="Proteomes" id="UP001430455">
    <property type="component" value="Unassembled WGS sequence"/>
</dbReference>
<sequence length="136" mass="15089">MDYDTGVVIGETTAIDGWVHIYQDVTPSALRFEEDENDEYILKKGTDAIPYRRPLSIGADSWVTEDVPDDTQVYVSDHPTQERRITDRLRPPSESSQSAGNCCTQLQEPQMPVPARCFSSVPHFGQLVDCATLGAA</sequence>
<evidence type="ECO:0000256" key="1">
    <source>
        <dbReference type="SAM" id="MobiDB-lite"/>
    </source>
</evidence>